<proteinExistence type="inferred from homology"/>
<dbReference type="Gene3D" id="3.40.50.150">
    <property type="entry name" value="Vaccinia Virus protein VP39"/>
    <property type="match status" value="1"/>
</dbReference>
<dbReference type="EMBL" id="JACIDN010000002">
    <property type="protein sequence ID" value="MBB3901440.1"/>
    <property type="molecule type" value="Genomic_DNA"/>
</dbReference>
<comment type="function">
    <text evidence="5">Methylates the class 1 translation termination release factors RF1/PrfA and RF2/PrfB on the glutamine residue of the universally conserved GGQ motif.</text>
</comment>
<dbReference type="NCBIfam" id="TIGR00536">
    <property type="entry name" value="hemK_fam"/>
    <property type="match status" value="1"/>
</dbReference>
<evidence type="ECO:0000313" key="10">
    <source>
        <dbReference type="Proteomes" id="UP000517759"/>
    </source>
</evidence>
<evidence type="ECO:0000256" key="4">
    <source>
        <dbReference type="ARBA" id="ARBA00048391"/>
    </source>
</evidence>
<dbReference type="Proteomes" id="UP001156881">
    <property type="component" value="Unassembled WGS sequence"/>
</dbReference>
<dbReference type="InterPro" id="IPR050320">
    <property type="entry name" value="N5-glutamine_MTase"/>
</dbReference>
<keyword evidence="2 5" id="KW-0808">Transferase</keyword>
<evidence type="ECO:0000259" key="7">
    <source>
        <dbReference type="Pfam" id="PF17827"/>
    </source>
</evidence>
<gene>
    <name evidence="5 8" type="primary">prmC</name>
    <name evidence="8" type="ORF">GCM10007884_09970</name>
    <name evidence="9" type="ORF">GGR33_000926</name>
</gene>
<dbReference type="InterPro" id="IPR019874">
    <property type="entry name" value="RF_methyltr_PrmC"/>
</dbReference>
<feature type="binding site" evidence="5">
    <location>
        <position position="179"/>
    </location>
    <ligand>
        <name>S-adenosyl-L-methionine</name>
        <dbReference type="ChEBI" id="CHEBI:59789"/>
    </ligand>
</feature>
<dbReference type="InterPro" id="IPR040758">
    <property type="entry name" value="PrmC_N"/>
</dbReference>
<keyword evidence="11" id="KW-1185">Reference proteome</keyword>
<dbReference type="InterPro" id="IPR029063">
    <property type="entry name" value="SAM-dependent_MTases_sf"/>
</dbReference>
<feature type="binding site" evidence="5">
    <location>
        <begin position="127"/>
        <end position="131"/>
    </location>
    <ligand>
        <name>S-adenosyl-L-methionine</name>
        <dbReference type="ChEBI" id="CHEBI:59789"/>
    </ligand>
</feature>
<feature type="binding site" evidence="5">
    <location>
        <position position="150"/>
    </location>
    <ligand>
        <name>S-adenosyl-L-methionine</name>
        <dbReference type="ChEBI" id="CHEBI:59789"/>
    </ligand>
</feature>
<evidence type="ECO:0000256" key="3">
    <source>
        <dbReference type="ARBA" id="ARBA00022691"/>
    </source>
</evidence>
<feature type="binding site" evidence="5">
    <location>
        <position position="193"/>
    </location>
    <ligand>
        <name>S-adenosyl-L-methionine</name>
        <dbReference type="ChEBI" id="CHEBI:59789"/>
    </ligand>
</feature>
<evidence type="ECO:0000256" key="2">
    <source>
        <dbReference type="ARBA" id="ARBA00022679"/>
    </source>
</evidence>
<dbReference type="AlphaFoldDB" id="A0A7W6AH98"/>
<dbReference type="GO" id="GO:0102559">
    <property type="term" value="F:peptide chain release factor N(5)-glutamine methyltransferase activity"/>
    <property type="evidence" value="ECO:0007669"/>
    <property type="project" value="UniProtKB-EC"/>
</dbReference>
<dbReference type="EC" id="2.1.1.297" evidence="5"/>
<dbReference type="Pfam" id="PF17827">
    <property type="entry name" value="PrmC_N"/>
    <property type="match status" value="1"/>
</dbReference>
<reference evidence="8" key="1">
    <citation type="journal article" date="2014" name="Int. J. Syst. Evol. Microbiol.">
        <title>Complete genome of a new Firmicutes species belonging to the dominant human colonic microbiota ('Ruminococcus bicirculans') reveals two chromosomes and a selective capacity to utilize plant glucans.</title>
        <authorList>
            <consortium name="NISC Comparative Sequencing Program"/>
            <person name="Wegmann U."/>
            <person name="Louis P."/>
            <person name="Goesmann A."/>
            <person name="Henrissat B."/>
            <person name="Duncan S.H."/>
            <person name="Flint H.J."/>
        </authorList>
    </citation>
    <scope>NUCLEOTIDE SEQUENCE</scope>
    <source>
        <strain evidence="8">NBRC 107710</strain>
    </source>
</reference>
<reference evidence="8" key="4">
    <citation type="submission" date="2023-01" db="EMBL/GenBank/DDBJ databases">
        <title>Draft genome sequence of Methylobacterium brachythecii strain NBRC 107710.</title>
        <authorList>
            <person name="Sun Q."/>
            <person name="Mori K."/>
        </authorList>
    </citation>
    <scope>NUCLEOTIDE SEQUENCE</scope>
    <source>
        <strain evidence="8">NBRC 107710</strain>
    </source>
</reference>
<evidence type="ECO:0000256" key="5">
    <source>
        <dbReference type="HAMAP-Rule" id="MF_02126"/>
    </source>
</evidence>
<keyword evidence="3 5" id="KW-0949">S-adenosyl-L-methionine</keyword>
<reference evidence="11" key="2">
    <citation type="journal article" date="2019" name="Int. J. Syst. Evol. Microbiol.">
        <title>The Global Catalogue of Microorganisms (GCM) 10K type strain sequencing project: providing services to taxonomists for standard genome sequencing and annotation.</title>
        <authorList>
            <consortium name="The Broad Institute Genomics Platform"/>
            <consortium name="The Broad Institute Genome Sequencing Center for Infectious Disease"/>
            <person name="Wu L."/>
            <person name="Ma J."/>
        </authorList>
    </citation>
    <scope>NUCLEOTIDE SEQUENCE [LARGE SCALE GENOMIC DNA]</scope>
    <source>
        <strain evidence="11">NBRC 107710</strain>
    </source>
</reference>
<dbReference type="InterPro" id="IPR007848">
    <property type="entry name" value="Small_mtfrase_dom"/>
</dbReference>
<comment type="catalytic activity">
    <reaction evidence="4 5">
        <text>L-glutaminyl-[peptide chain release factor] + S-adenosyl-L-methionine = N(5)-methyl-L-glutaminyl-[peptide chain release factor] + S-adenosyl-L-homocysteine + H(+)</text>
        <dbReference type="Rhea" id="RHEA:42896"/>
        <dbReference type="Rhea" id="RHEA-COMP:10271"/>
        <dbReference type="Rhea" id="RHEA-COMP:10272"/>
        <dbReference type="ChEBI" id="CHEBI:15378"/>
        <dbReference type="ChEBI" id="CHEBI:30011"/>
        <dbReference type="ChEBI" id="CHEBI:57856"/>
        <dbReference type="ChEBI" id="CHEBI:59789"/>
        <dbReference type="ChEBI" id="CHEBI:61891"/>
        <dbReference type="EC" id="2.1.1.297"/>
    </reaction>
</comment>
<dbReference type="NCBIfam" id="TIGR03534">
    <property type="entry name" value="RF_mod_PrmC"/>
    <property type="match status" value="1"/>
</dbReference>
<feature type="domain" description="Methyltransferase small" evidence="6">
    <location>
        <begin position="114"/>
        <end position="199"/>
    </location>
</feature>
<dbReference type="PROSITE" id="PS00092">
    <property type="entry name" value="N6_MTASE"/>
    <property type="match status" value="1"/>
</dbReference>
<dbReference type="PANTHER" id="PTHR18895:SF74">
    <property type="entry name" value="MTRF1L RELEASE FACTOR GLUTAMINE METHYLTRANSFERASE"/>
    <property type="match status" value="1"/>
</dbReference>
<evidence type="ECO:0000256" key="1">
    <source>
        <dbReference type="ARBA" id="ARBA00022603"/>
    </source>
</evidence>
<feature type="domain" description="Release factor glutamine methyltransferase N-terminal" evidence="7">
    <location>
        <begin position="13"/>
        <end position="83"/>
    </location>
</feature>
<dbReference type="PANTHER" id="PTHR18895">
    <property type="entry name" value="HEMK METHYLTRANSFERASE"/>
    <property type="match status" value="1"/>
</dbReference>
<protein>
    <recommendedName>
        <fullName evidence="5">Release factor glutamine methyltransferase</fullName>
        <shortName evidence="5">RF MTase</shortName>
        <ecNumber evidence="5">2.1.1.297</ecNumber>
    </recommendedName>
    <alternativeName>
        <fullName evidence="5">N5-glutamine methyltransferase PrmC</fullName>
    </alternativeName>
    <alternativeName>
        <fullName evidence="5">Protein-(glutamine-N5) MTase PrmC</fullName>
    </alternativeName>
    <alternativeName>
        <fullName evidence="5">Protein-glutamine N-methyltransferase PrmC</fullName>
    </alternativeName>
</protein>
<evidence type="ECO:0000313" key="9">
    <source>
        <dbReference type="EMBL" id="MBB3901440.1"/>
    </source>
</evidence>
<reference evidence="9 10" key="3">
    <citation type="submission" date="2020-08" db="EMBL/GenBank/DDBJ databases">
        <title>Genomic Encyclopedia of Type Strains, Phase IV (KMG-IV): sequencing the most valuable type-strain genomes for metagenomic binning, comparative biology and taxonomic classification.</title>
        <authorList>
            <person name="Goeker M."/>
        </authorList>
    </citation>
    <scope>NUCLEOTIDE SEQUENCE [LARGE SCALE GENOMIC DNA]</scope>
    <source>
        <strain evidence="9 10">DSM 24105</strain>
    </source>
</reference>
<evidence type="ECO:0000313" key="8">
    <source>
        <dbReference type="EMBL" id="GLS43012.1"/>
    </source>
</evidence>
<dbReference type="EMBL" id="BSPG01000003">
    <property type="protein sequence ID" value="GLS43012.1"/>
    <property type="molecule type" value="Genomic_DNA"/>
</dbReference>
<dbReference type="SUPFAM" id="SSF53335">
    <property type="entry name" value="S-adenosyl-L-methionine-dependent methyltransferases"/>
    <property type="match status" value="1"/>
</dbReference>
<evidence type="ECO:0000313" key="11">
    <source>
        <dbReference type="Proteomes" id="UP001156881"/>
    </source>
</evidence>
<evidence type="ECO:0000259" key="6">
    <source>
        <dbReference type="Pfam" id="PF05175"/>
    </source>
</evidence>
<dbReference type="InterPro" id="IPR002052">
    <property type="entry name" value="DNA_methylase_N6_adenine_CS"/>
</dbReference>
<dbReference type="InterPro" id="IPR004556">
    <property type="entry name" value="HemK-like"/>
</dbReference>
<dbReference type="CDD" id="cd02440">
    <property type="entry name" value="AdoMet_MTases"/>
    <property type="match status" value="1"/>
</dbReference>
<dbReference type="Gene3D" id="1.10.8.10">
    <property type="entry name" value="DNA helicase RuvA subunit, C-terminal domain"/>
    <property type="match status" value="1"/>
</dbReference>
<dbReference type="HAMAP" id="MF_02126">
    <property type="entry name" value="RF_methyltr_PrmC"/>
    <property type="match status" value="1"/>
</dbReference>
<feature type="binding site" evidence="5">
    <location>
        <begin position="193"/>
        <end position="196"/>
    </location>
    <ligand>
        <name>substrate</name>
    </ligand>
</feature>
<sequence length="302" mass="31625">MAVALEPSLSRAEARLRIAAALERAGIAEARGDARFLLLQLLGLTQTDLALRGNEPIGPAGAEALADALRQRLTGVPVARILGEWEFRGLTFALSPETLVPRPDTETLVETALHLVRNPAPRILDLGTGSGCILVALLDVLPGARGIGLDRSADALSTARGNAIRNGVGNRSAFVQGDWCAAVGGPFDLIVSNPPYIASGVIPTLVEEVREHDPIAALDGGQDGLDAYRAIIRAVTERPALLAAGGALAFEIGYDQAEPVSDLGRQVGLTVEAITRDLAGHPRVVTLRPSFGVTPTDNKVVQ</sequence>
<comment type="caution">
    <text evidence="9">The sequence shown here is derived from an EMBL/GenBank/DDBJ whole genome shotgun (WGS) entry which is preliminary data.</text>
</comment>
<name>A0A7W6AH98_9HYPH</name>
<dbReference type="Pfam" id="PF05175">
    <property type="entry name" value="MTS"/>
    <property type="match status" value="1"/>
</dbReference>
<accession>A0A7W6AH98</accession>
<organism evidence="9 10">
    <name type="scientific">Methylobacterium brachythecii</name>
    <dbReference type="NCBI Taxonomy" id="1176177"/>
    <lineage>
        <taxon>Bacteria</taxon>
        <taxon>Pseudomonadati</taxon>
        <taxon>Pseudomonadota</taxon>
        <taxon>Alphaproteobacteria</taxon>
        <taxon>Hyphomicrobiales</taxon>
        <taxon>Methylobacteriaceae</taxon>
        <taxon>Methylobacterium</taxon>
    </lineage>
</organism>
<dbReference type="GO" id="GO:0003676">
    <property type="term" value="F:nucleic acid binding"/>
    <property type="evidence" value="ECO:0007669"/>
    <property type="project" value="InterPro"/>
</dbReference>
<comment type="similarity">
    <text evidence="5">Belongs to the protein N5-glutamine methyltransferase family. PrmC subfamily.</text>
</comment>
<dbReference type="Proteomes" id="UP000517759">
    <property type="component" value="Unassembled WGS sequence"/>
</dbReference>
<dbReference type="GO" id="GO:0032259">
    <property type="term" value="P:methylation"/>
    <property type="evidence" value="ECO:0007669"/>
    <property type="project" value="UniProtKB-KW"/>
</dbReference>
<dbReference type="RefSeq" id="WP_183502412.1">
    <property type="nucleotide sequence ID" value="NZ_BSPG01000003.1"/>
</dbReference>
<keyword evidence="1 5" id="KW-0489">Methyltransferase</keyword>